<reference evidence="2" key="1">
    <citation type="submission" date="2013-07" db="EMBL/GenBank/DDBJ databases">
        <authorList>
            <consortium name="The Broad Institute Genome Sequencing Platform"/>
            <person name="Cuomo C."/>
            <person name="Litvintseva A."/>
            <person name="Chen Y."/>
            <person name="Heitman J."/>
            <person name="Sun S."/>
            <person name="Springer D."/>
            <person name="Dromer F."/>
            <person name="Young S.K."/>
            <person name="Zeng Q."/>
            <person name="Gargeya S."/>
            <person name="Fitzgerald M."/>
            <person name="Abouelleil A."/>
            <person name="Alvarado L."/>
            <person name="Berlin A.M."/>
            <person name="Chapman S.B."/>
            <person name="Dewar J."/>
            <person name="Goldberg J."/>
            <person name="Griggs A."/>
            <person name="Gujja S."/>
            <person name="Hansen M."/>
            <person name="Howarth C."/>
            <person name="Imamovic A."/>
            <person name="Larimer J."/>
            <person name="McCowan C."/>
            <person name="Murphy C."/>
            <person name="Pearson M."/>
            <person name="Priest M."/>
            <person name="Roberts A."/>
            <person name="Saif S."/>
            <person name="Shea T."/>
            <person name="Sykes S."/>
            <person name="Wortman J."/>
            <person name="Nusbaum C."/>
            <person name="Birren B."/>
        </authorList>
    </citation>
    <scope>NUCLEOTIDE SEQUENCE</scope>
    <source>
        <strain evidence="2">CBS 10117</strain>
    </source>
</reference>
<dbReference type="Proteomes" id="UP000078595">
    <property type="component" value="Chromosome 3"/>
</dbReference>
<dbReference type="InterPro" id="IPR019734">
    <property type="entry name" value="TPR_rpt"/>
</dbReference>
<dbReference type="RefSeq" id="XP_065824674.1">
    <property type="nucleotide sequence ID" value="XM_065968602.1"/>
</dbReference>
<keyword evidence="3" id="KW-1185">Reference proteome</keyword>
<dbReference type="GeneID" id="28966405"/>
<dbReference type="InterPro" id="IPR040201">
    <property type="entry name" value="Mrg3-like"/>
</dbReference>
<dbReference type="InterPro" id="IPR011990">
    <property type="entry name" value="TPR-like_helical_dom_sf"/>
</dbReference>
<proteinExistence type="predicted"/>
<evidence type="ECO:0000313" key="3">
    <source>
        <dbReference type="Proteomes" id="UP000078595"/>
    </source>
</evidence>
<name>A0AAJ8MFA9_9TREE</name>
<dbReference type="AlphaFoldDB" id="A0AAJ8MFA9"/>
<organism evidence="2 3">
    <name type="scientific">Kwoniella dejecticola CBS 10117</name>
    <dbReference type="NCBI Taxonomy" id="1296121"/>
    <lineage>
        <taxon>Eukaryota</taxon>
        <taxon>Fungi</taxon>
        <taxon>Dikarya</taxon>
        <taxon>Basidiomycota</taxon>
        <taxon>Agaricomycotina</taxon>
        <taxon>Tremellomycetes</taxon>
        <taxon>Tremellales</taxon>
        <taxon>Cryptococcaceae</taxon>
        <taxon>Kwoniella</taxon>
    </lineage>
</organism>
<dbReference type="EMBL" id="CP144532">
    <property type="protein sequence ID" value="WWC60126.1"/>
    <property type="molecule type" value="Genomic_DNA"/>
</dbReference>
<feature type="region of interest" description="Disordered" evidence="1">
    <location>
        <begin position="42"/>
        <end position="85"/>
    </location>
</feature>
<reference evidence="2" key="2">
    <citation type="submission" date="2024-02" db="EMBL/GenBank/DDBJ databases">
        <title>Comparative genomics of Cryptococcus and Kwoniella reveals pathogenesis evolution and contrasting modes of karyotype evolution via chromosome fusion or intercentromeric recombination.</title>
        <authorList>
            <person name="Coelho M.A."/>
            <person name="David-Palma M."/>
            <person name="Shea T."/>
            <person name="Bowers K."/>
            <person name="McGinley-Smith S."/>
            <person name="Mohammad A.W."/>
            <person name="Gnirke A."/>
            <person name="Yurkov A.M."/>
            <person name="Nowrousian M."/>
            <person name="Sun S."/>
            <person name="Cuomo C.A."/>
            <person name="Heitman J."/>
        </authorList>
    </citation>
    <scope>NUCLEOTIDE SEQUENCE</scope>
    <source>
        <strain evidence="2">CBS 10117</strain>
    </source>
</reference>
<evidence type="ECO:0000256" key="1">
    <source>
        <dbReference type="SAM" id="MobiDB-lite"/>
    </source>
</evidence>
<dbReference type="SMART" id="SM00028">
    <property type="entry name" value="TPR"/>
    <property type="match status" value="3"/>
</dbReference>
<evidence type="ECO:0000313" key="2">
    <source>
        <dbReference type="EMBL" id="WWC60126.1"/>
    </source>
</evidence>
<dbReference type="PANTHER" id="PTHR28142:SF1">
    <property type="entry name" value="MITOCHONDRIAL INNER MEMBRANE I-AAA PROTEASE SUPERCOMPLEX SUBUNIT MGR3-RELATED"/>
    <property type="match status" value="1"/>
</dbReference>
<feature type="compositionally biased region" description="Low complexity" evidence="1">
    <location>
        <begin position="64"/>
        <end position="74"/>
    </location>
</feature>
<protein>
    <recommendedName>
        <fullName evidence="4">TPR repeat-containing protein</fullName>
    </recommendedName>
</protein>
<dbReference type="SUPFAM" id="SSF48452">
    <property type="entry name" value="TPR-like"/>
    <property type="match status" value="1"/>
</dbReference>
<evidence type="ECO:0008006" key="4">
    <source>
        <dbReference type="Google" id="ProtNLM"/>
    </source>
</evidence>
<dbReference type="Gene3D" id="1.25.40.10">
    <property type="entry name" value="Tetratricopeptide repeat domain"/>
    <property type="match status" value="1"/>
</dbReference>
<feature type="compositionally biased region" description="Polar residues" evidence="1">
    <location>
        <begin position="42"/>
        <end position="51"/>
    </location>
</feature>
<dbReference type="KEGG" id="kdj:28966405"/>
<dbReference type="PANTHER" id="PTHR28142">
    <property type="entry name" value="MITOCHONDRIAL INNER MEMBRANE I-AAA PROTEASE SUPERCOMPLEX SUBUNIT MGR3-RELATED"/>
    <property type="match status" value="1"/>
</dbReference>
<accession>A0AAJ8MFA9</accession>
<gene>
    <name evidence="2" type="ORF">I303_102690</name>
</gene>
<sequence>MSKIVSSSLLRSAGSARIVVSSRQLPSFSSLGRSIRPSTIYTKRWNTTQTDAPRRSGTGPDAAGSSQSGSTSSSRPNDPKSGEEGKKGLKISWIFSGLAGLGALVTIYGLLEFYSTLKTWPKAVRIPLRAALKAKMRQDYRKSEQYFREALEVALTIGPQSLEPDALQKITGIYVELANVLELMGQRVTAFEELRNALDMFGSDPLRGPGNEISSHTPEIWIGSTYKLNEKDHLRVIGLYQKLGQLSLDISNSRRAPTYSPPSTLSAKLTLPTGEEVKNWNEASEYYLSNALTAMLKLGLNKPQTSTEFASPSSTSDAQQVVLGRDVNLPSGELSEDMERNQGGSVDKRGLGITMESLSEVYAKKGQHDLSAQLLLQAVSLLLPPGSPASPPIGDRCQGDHIHASLLVLRFELTLALCTLTAAMLMTTISSYALKQKTPPPGSAKSIKISKSWSLRSLQLSEEALRESESEDYKDSPLASAIAICQRARGVGLYNMGMLAEMEGDLPTALNFFQKSLTASRETGFVEGKREATAGIRRVQSLGGPATS</sequence>